<feature type="transmembrane region" description="Helical" evidence="1">
    <location>
        <begin position="61"/>
        <end position="84"/>
    </location>
</feature>
<dbReference type="EMBL" id="PEIK01000001">
    <property type="protein sequence ID" value="PIH06089.1"/>
    <property type="molecule type" value="Genomic_DNA"/>
</dbReference>
<evidence type="ECO:0008006" key="4">
    <source>
        <dbReference type="Google" id="ProtNLM"/>
    </source>
</evidence>
<dbReference type="Pfam" id="PF13630">
    <property type="entry name" value="SdpI"/>
    <property type="match status" value="1"/>
</dbReference>
<dbReference type="AlphaFoldDB" id="A0A2G7HLW8"/>
<keyword evidence="1" id="KW-1133">Transmembrane helix</keyword>
<comment type="caution">
    <text evidence="2">The sequence shown here is derived from an EMBL/GenBank/DDBJ whole genome shotgun (WGS) entry which is preliminary data.</text>
</comment>
<accession>A0A2G7HLW8</accession>
<dbReference type="InterPro" id="IPR025962">
    <property type="entry name" value="SdpI/YhfL"/>
</dbReference>
<dbReference type="Proteomes" id="UP000231322">
    <property type="component" value="Unassembled WGS sequence"/>
</dbReference>
<gene>
    <name evidence="2" type="ORF">CS538_01865</name>
</gene>
<keyword evidence="1" id="KW-0812">Transmembrane</keyword>
<keyword evidence="3" id="KW-1185">Reference proteome</keyword>
<evidence type="ECO:0000256" key="1">
    <source>
        <dbReference type="SAM" id="Phobius"/>
    </source>
</evidence>
<evidence type="ECO:0000313" key="2">
    <source>
        <dbReference type="EMBL" id="PIH06089.1"/>
    </source>
</evidence>
<evidence type="ECO:0000313" key="3">
    <source>
        <dbReference type="Proteomes" id="UP000231322"/>
    </source>
</evidence>
<dbReference type="RefSeq" id="WP_099837583.1">
    <property type="nucleotide sequence ID" value="NZ_PEIK01000001.1"/>
</dbReference>
<reference evidence="2 3" key="1">
    <citation type="submission" date="2017-10" db="EMBL/GenBank/DDBJ databases">
        <title>Reclassification of Eubacterium combesii and discrepancies in the nomenclature of botulinum neurotoxin producing clostridia. Request for an Opinion.</title>
        <authorList>
            <person name="Dobritsa A.P."/>
            <person name="Kutumbaka K.K."/>
            <person name="Samadpour M."/>
        </authorList>
    </citation>
    <scope>NUCLEOTIDE SEQUENCE [LARGE SCALE GENOMIC DNA]</scope>
    <source>
        <strain evidence="2 3">DSM 20696</strain>
    </source>
</reference>
<keyword evidence="1" id="KW-0472">Membrane</keyword>
<proteinExistence type="predicted"/>
<name>A0A2G7HLW8_9CLOT</name>
<feature type="transmembrane region" description="Helical" evidence="1">
    <location>
        <begin position="90"/>
        <end position="110"/>
    </location>
</feature>
<feature type="transmembrane region" description="Helical" evidence="1">
    <location>
        <begin position="6"/>
        <end position="23"/>
    </location>
</feature>
<sequence>MGFKIFIIVCNLIIPVIMLFFGVRFRKHGPKNINGIYGYRTSMSMKNKDTWEFAHQYCGRLWIKLGLIMLTISIIVSVLAFTYVDEAQGIIDLILVTIQTIVLIVSIFPVEKALKNNFDGNGNRRN</sequence>
<protein>
    <recommendedName>
        <fullName evidence="4">SdpI family protein</fullName>
    </recommendedName>
</protein>
<organism evidence="2 3">
    <name type="scientific">Clostridium combesii</name>
    <dbReference type="NCBI Taxonomy" id="39481"/>
    <lineage>
        <taxon>Bacteria</taxon>
        <taxon>Bacillati</taxon>
        <taxon>Bacillota</taxon>
        <taxon>Clostridia</taxon>
        <taxon>Eubacteriales</taxon>
        <taxon>Clostridiaceae</taxon>
        <taxon>Clostridium</taxon>
    </lineage>
</organism>